<accession>A0A0G0ZKC6</accession>
<organism evidence="4 5">
    <name type="scientific">Candidatus Magasanikbacteria bacterium GW2011_GWA2_41_55</name>
    <dbReference type="NCBI Taxonomy" id="1619038"/>
    <lineage>
        <taxon>Bacteria</taxon>
        <taxon>Candidatus Magasanikiibacteriota</taxon>
    </lineage>
</organism>
<dbReference type="AlphaFoldDB" id="A0A0G0ZKC6"/>
<evidence type="ECO:0000259" key="3">
    <source>
        <dbReference type="Pfam" id="PF00534"/>
    </source>
</evidence>
<keyword evidence="1 4" id="KW-0808">Transferase</keyword>
<gene>
    <name evidence="4" type="ORF">UU69_C0005G0005</name>
</gene>
<sequence length="388" mass="44875">MSRIIYIANITLPSERTHGIQIMKTCEALAQSGEQLELWITNRKKGGKERIFPDDIFDFYGIKHKFPIKKIPVLEFLSKKCKAYFYLESFSFIVMIFFALLRERGDFIIYTRDESVQFLGLFTGKKFFWEAHIDLKFNFLRKIRLKKICGIIAISESFKNIIINKYGVNPDKISIAHDAVDLEEFSNFLPQKKARELLNMPQDKKIVLYVGGVMKKKGIFVLLDTAAMMNSDWLFEIVGWFVHDESDKAKKYVEERKIDNVVFRGYAPRNEIINYLAAADALVIPNSSLYEETRLFTSPMKLFEYMSSGRPIVASATPTMLEILNEKNAVLVEPDNPEALKNGLFKIFQNKDLAESLAENSKKDVQNHTWTKRAEKISAFIKERLANK</sequence>
<keyword evidence="2" id="KW-1133">Transmembrane helix</keyword>
<dbReference type="PANTHER" id="PTHR46401:SF2">
    <property type="entry name" value="GLYCOSYLTRANSFERASE WBBK-RELATED"/>
    <property type="match status" value="1"/>
</dbReference>
<evidence type="ECO:0000313" key="5">
    <source>
        <dbReference type="Proteomes" id="UP000034299"/>
    </source>
</evidence>
<feature type="domain" description="Glycosyl transferase family 1" evidence="3">
    <location>
        <begin position="192"/>
        <end position="363"/>
    </location>
</feature>
<reference evidence="4 5" key="1">
    <citation type="journal article" date="2015" name="Nature">
        <title>rRNA introns, odd ribosomes, and small enigmatic genomes across a large radiation of phyla.</title>
        <authorList>
            <person name="Brown C.T."/>
            <person name="Hug L.A."/>
            <person name="Thomas B.C."/>
            <person name="Sharon I."/>
            <person name="Castelle C.J."/>
            <person name="Singh A."/>
            <person name="Wilkins M.J."/>
            <person name="Williams K.H."/>
            <person name="Banfield J.F."/>
        </authorList>
    </citation>
    <scope>NUCLEOTIDE SEQUENCE [LARGE SCALE GENOMIC DNA]</scope>
</reference>
<dbReference type="SUPFAM" id="SSF53756">
    <property type="entry name" value="UDP-Glycosyltransferase/glycogen phosphorylase"/>
    <property type="match status" value="1"/>
</dbReference>
<keyword evidence="2" id="KW-0472">Membrane</keyword>
<evidence type="ECO:0000256" key="2">
    <source>
        <dbReference type="SAM" id="Phobius"/>
    </source>
</evidence>
<dbReference type="GO" id="GO:0009103">
    <property type="term" value="P:lipopolysaccharide biosynthetic process"/>
    <property type="evidence" value="ECO:0007669"/>
    <property type="project" value="TreeGrafter"/>
</dbReference>
<dbReference type="InterPro" id="IPR001296">
    <property type="entry name" value="Glyco_trans_1"/>
</dbReference>
<feature type="transmembrane region" description="Helical" evidence="2">
    <location>
        <begin position="83"/>
        <end position="101"/>
    </location>
</feature>
<dbReference type="Proteomes" id="UP000034299">
    <property type="component" value="Unassembled WGS sequence"/>
</dbReference>
<name>A0A0G0ZKC6_9BACT</name>
<protein>
    <submittedName>
        <fullName evidence="4">Glycosyl transferase group 1</fullName>
    </submittedName>
</protein>
<proteinExistence type="predicted"/>
<keyword evidence="2" id="KW-0812">Transmembrane</keyword>
<dbReference type="PANTHER" id="PTHR46401">
    <property type="entry name" value="GLYCOSYLTRANSFERASE WBBK-RELATED"/>
    <property type="match status" value="1"/>
</dbReference>
<dbReference type="GO" id="GO:0016757">
    <property type="term" value="F:glycosyltransferase activity"/>
    <property type="evidence" value="ECO:0007669"/>
    <property type="project" value="InterPro"/>
</dbReference>
<dbReference type="Pfam" id="PF00534">
    <property type="entry name" value="Glycos_transf_1"/>
    <property type="match status" value="1"/>
</dbReference>
<comment type="caution">
    <text evidence="4">The sequence shown here is derived from an EMBL/GenBank/DDBJ whole genome shotgun (WGS) entry which is preliminary data.</text>
</comment>
<evidence type="ECO:0000313" key="4">
    <source>
        <dbReference type="EMBL" id="KKS13433.1"/>
    </source>
</evidence>
<evidence type="ECO:0000256" key="1">
    <source>
        <dbReference type="ARBA" id="ARBA00022679"/>
    </source>
</evidence>
<dbReference type="CDD" id="cd03794">
    <property type="entry name" value="GT4_WbuB-like"/>
    <property type="match status" value="1"/>
</dbReference>
<dbReference type="EMBL" id="LCBP01000005">
    <property type="protein sequence ID" value="KKS13433.1"/>
    <property type="molecule type" value="Genomic_DNA"/>
</dbReference>
<dbReference type="Gene3D" id="3.40.50.2000">
    <property type="entry name" value="Glycogen Phosphorylase B"/>
    <property type="match status" value="2"/>
</dbReference>